<evidence type="ECO:0000256" key="5">
    <source>
        <dbReference type="PIRNR" id="PIRNR038994"/>
    </source>
</evidence>
<gene>
    <name evidence="7" type="ORF">ACFPIH_43170</name>
</gene>
<sequence>MSGLSGAGCAVVRSGLQVHTAPGRRGSGDVVICRGVVSDTCVHGPVPVDADGLLVAPGLVDIHVHGASGHDFTEPEPAAWHDVLDTHLAAGTTTVLATLASTSPARTAAALATAAALLSGPDAPTLAGVHLEGPCLAHGQRGAHDPGHLCTPGQLRAELTPLPEGLRMVTLAPELPGADALITYLAQAGVRVSAGHSAATAQDLARARRLGLSHLAHLWSGQSALTRPVLHRVPGLLEASLASDTVTAEVIADGHHLPATLLTIALRCLGPDRLCLVSDATAGMGLPPGSTFRTGASRGQVHDGYAATADHASLCGSVTPLATCVARMREMTGAPIEDVLTMATATPARAAGLYPRKGSLLPGADGDVVMLDTDLNVRRVVLAGRPFAATAAEPVR</sequence>
<dbReference type="SUPFAM" id="SSF51338">
    <property type="entry name" value="Composite domain of metallo-dependent hydrolases"/>
    <property type="match status" value="1"/>
</dbReference>
<dbReference type="InterPro" id="IPR003764">
    <property type="entry name" value="GlcNAc_6-P_deAcase"/>
</dbReference>
<dbReference type="InterPro" id="IPR006680">
    <property type="entry name" value="Amidohydro-rel"/>
</dbReference>
<name>A0ABV9B6S8_9ACTN</name>
<dbReference type="SUPFAM" id="SSF51556">
    <property type="entry name" value="Metallo-dependent hydrolases"/>
    <property type="match status" value="1"/>
</dbReference>
<dbReference type="InterPro" id="IPR011059">
    <property type="entry name" value="Metal-dep_hydrolase_composite"/>
</dbReference>
<dbReference type="EMBL" id="JBHSFK010000040">
    <property type="protein sequence ID" value="MFC4506173.1"/>
    <property type="molecule type" value="Genomic_DNA"/>
</dbReference>
<evidence type="ECO:0000259" key="6">
    <source>
        <dbReference type="Pfam" id="PF01979"/>
    </source>
</evidence>
<keyword evidence="2" id="KW-0479">Metal-binding</keyword>
<dbReference type="InterPro" id="IPR032466">
    <property type="entry name" value="Metal_Hydrolase"/>
</dbReference>
<dbReference type="Gene3D" id="2.30.40.10">
    <property type="entry name" value="Urease, subunit C, domain 1"/>
    <property type="match status" value="1"/>
</dbReference>
<keyword evidence="4 5" id="KW-0119">Carbohydrate metabolism</keyword>
<evidence type="ECO:0000256" key="2">
    <source>
        <dbReference type="ARBA" id="ARBA00022723"/>
    </source>
</evidence>
<evidence type="ECO:0000313" key="7">
    <source>
        <dbReference type="EMBL" id="MFC4506173.1"/>
    </source>
</evidence>
<evidence type="ECO:0000256" key="1">
    <source>
        <dbReference type="ARBA" id="ARBA00010716"/>
    </source>
</evidence>
<dbReference type="EC" id="3.5.1.25" evidence="7"/>
<dbReference type="PANTHER" id="PTHR11113:SF14">
    <property type="entry name" value="N-ACETYLGLUCOSAMINE-6-PHOSPHATE DEACETYLASE"/>
    <property type="match status" value="1"/>
</dbReference>
<evidence type="ECO:0000313" key="8">
    <source>
        <dbReference type="Proteomes" id="UP001595839"/>
    </source>
</evidence>
<reference evidence="8" key="1">
    <citation type="journal article" date="2019" name="Int. J. Syst. Evol. Microbiol.">
        <title>The Global Catalogue of Microorganisms (GCM) 10K type strain sequencing project: providing services to taxonomists for standard genome sequencing and annotation.</title>
        <authorList>
            <consortium name="The Broad Institute Genomics Platform"/>
            <consortium name="The Broad Institute Genome Sequencing Center for Infectious Disease"/>
            <person name="Wu L."/>
            <person name="Ma J."/>
        </authorList>
    </citation>
    <scope>NUCLEOTIDE SEQUENCE [LARGE SCALE GENOMIC DNA]</scope>
    <source>
        <strain evidence="8">CGMCC 4.7177</strain>
    </source>
</reference>
<dbReference type="PANTHER" id="PTHR11113">
    <property type="entry name" value="N-ACETYLGLUCOSAMINE-6-PHOSPHATE DEACETYLASE"/>
    <property type="match status" value="1"/>
</dbReference>
<evidence type="ECO:0000256" key="4">
    <source>
        <dbReference type="ARBA" id="ARBA00023277"/>
    </source>
</evidence>
<proteinExistence type="inferred from homology"/>
<keyword evidence="8" id="KW-1185">Reference proteome</keyword>
<dbReference type="Pfam" id="PF01979">
    <property type="entry name" value="Amidohydro_1"/>
    <property type="match status" value="1"/>
</dbReference>
<comment type="similarity">
    <text evidence="1 5">Belongs to the metallo-dependent hydrolases superfamily. NagA family.</text>
</comment>
<protein>
    <submittedName>
        <fullName evidence="7">N-acetylglucosamine-6-phosphate deacetylase</fullName>
        <ecNumber evidence="7">3.5.1.25</ecNumber>
    </submittedName>
</protein>
<dbReference type="PIRSF" id="PIRSF038994">
    <property type="entry name" value="NagA"/>
    <property type="match status" value="1"/>
</dbReference>
<organism evidence="7 8">
    <name type="scientific">Streptomyces vulcanius</name>
    <dbReference type="NCBI Taxonomy" id="1441876"/>
    <lineage>
        <taxon>Bacteria</taxon>
        <taxon>Bacillati</taxon>
        <taxon>Actinomycetota</taxon>
        <taxon>Actinomycetes</taxon>
        <taxon>Kitasatosporales</taxon>
        <taxon>Streptomycetaceae</taxon>
        <taxon>Streptomyces</taxon>
    </lineage>
</organism>
<dbReference type="Gene3D" id="3.20.20.140">
    <property type="entry name" value="Metal-dependent hydrolases"/>
    <property type="match status" value="1"/>
</dbReference>
<dbReference type="RefSeq" id="WP_381183554.1">
    <property type="nucleotide sequence ID" value="NZ_JBHSFK010000040.1"/>
</dbReference>
<comment type="caution">
    <text evidence="7">The sequence shown here is derived from an EMBL/GenBank/DDBJ whole genome shotgun (WGS) entry which is preliminary data.</text>
</comment>
<accession>A0ABV9B6S8</accession>
<evidence type="ECO:0000256" key="3">
    <source>
        <dbReference type="ARBA" id="ARBA00022801"/>
    </source>
</evidence>
<dbReference type="Proteomes" id="UP001595839">
    <property type="component" value="Unassembled WGS sequence"/>
</dbReference>
<keyword evidence="3 5" id="KW-0378">Hydrolase</keyword>
<feature type="domain" description="Amidohydrolase-related" evidence="6">
    <location>
        <begin position="55"/>
        <end position="385"/>
    </location>
</feature>
<dbReference type="GO" id="GO:0008448">
    <property type="term" value="F:N-acetylglucosamine-6-phosphate deacetylase activity"/>
    <property type="evidence" value="ECO:0007669"/>
    <property type="project" value="UniProtKB-EC"/>
</dbReference>